<name>A0AA94L1J0_DESDE</name>
<dbReference type="Gene3D" id="2.30.310.10">
    <property type="entry name" value="ibrinogen binding protein from staphylococcus aureus domain"/>
    <property type="match status" value="1"/>
</dbReference>
<dbReference type="GO" id="GO:1990112">
    <property type="term" value="C:RQC complex"/>
    <property type="evidence" value="ECO:0007669"/>
    <property type="project" value="TreeGrafter"/>
</dbReference>
<proteinExistence type="predicted"/>
<dbReference type="PANTHER" id="PTHR15239">
    <property type="entry name" value="NUCLEAR EXPORT MEDIATOR FACTOR NEMF"/>
    <property type="match status" value="1"/>
</dbReference>
<dbReference type="GO" id="GO:0072344">
    <property type="term" value="P:rescue of stalled ribosome"/>
    <property type="evidence" value="ECO:0007669"/>
    <property type="project" value="TreeGrafter"/>
</dbReference>
<dbReference type="Pfam" id="PF05670">
    <property type="entry name" value="NFACT-R_1"/>
    <property type="match status" value="1"/>
</dbReference>
<dbReference type="InterPro" id="IPR008532">
    <property type="entry name" value="NFACT_RNA-bd"/>
</dbReference>
<reference evidence="3" key="1">
    <citation type="submission" date="2016-11" db="EMBL/GenBank/DDBJ databases">
        <authorList>
            <person name="Jaros S."/>
            <person name="Januszkiewicz K."/>
            <person name="Wedrychowicz H."/>
        </authorList>
    </citation>
    <scope>NUCLEOTIDE SEQUENCE [LARGE SCALE GENOMIC DNA]</scope>
    <source>
        <strain evidence="3">DSM 7057</strain>
    </source>
</reference>
<accession>A0AA94L1J0</accession>
<gene>
    <name evidence="2" type="ORF">SAMN02910291_00720</name>
</gene>
<dbReference type="EMBL" id="FPIW01000008">
    <property type="protein sequence ID" value="SFW29578.1"/>
    <property type="molecule type" value="Genomic_DNA"/>
</dbReference>
<dbReference type="GO" id="GO:0000049">
    <property type="term" value="F:tRNA binding"/>
    <property type="evidence" value="ECO:0007669"/>
    <property type="project" value="TreeGrafter"/>
</dbReference>
<evidence type="ECO:0000259" key="1">
    <source>
        <dbReference type="Pfam" id="PF05670"/>
    </source>
</evidence>
<dbReference type="PANTHER" id="PTHR15239:SF6">
    <property type="entry name" value="RIBOSOME QUALITY CONTROL COMPLEX SUBUNIT NEMF"/>
    <property type="match status" value="1"/>
</dbReference>
<dbReference type="Proteomes" id="UP000182680">
    <property type="component" value="Unassembled WGS sequence"/>
</dbReference>
<dbReference type="InterPro" id="IPR051608">
    <property type="entry name" value="RQC_Subunit_NEMF"/>
</dbReference>
<dbReference type="RefSeq" id="WP_072311401.1">
    <property type="nucleotide sequence ID" value="NZ_FPIW01000008.1"/>
</dbReference>
<protein>
    <recommendedName>
        <fullName evidence="1">NFACT RNA-binding domain-containing protein</fullName>
    </recommendedName>
</protein>
<dbReference type="AlphaFoldDB" id="A0AA94L1J0"/>
<organism evidence="2 3">
    <name type="scientific">Desulfovibrio desulfuricans</name>
    <dbReference type="NCBI Taxonomy" id="876"/>
    <lineage>
        <taxon>Bacteria</taxon>
        <taxon>Pseudomonadati</taxon>
        <taxon>Thermodesulfobacteriota</taxon>
        <taxon>Desulfovibrionia</taxon>
        <taxon>Desulfovibrionales</taxon>
        <taxon>Desulfovibrionaceae</taxon>
        <taxon>Desulfovibrio</taxon>
    </lineage>
</organism>
<feature type="domain" description="NFACT RNA-binding" evidence="1">
    <location>
        <begin position="454"/>
        <end position="547"/>
    </location>
</feature>
<comment type="caution">
    <text evidence="2">The sequence shown here is derived from an EMBL/GenBank/DDBJ whole genome shotgun (WGS) entry which is preliminary data.</text>
</comment>
<evidence type="ECO:0000313" key="2">
    <source>
        <dbReference type="EMBL" id="SFW29578.1"/>
    </source>
</evidence>
<dbReference type="GO" id="GO:0043023">
    <property type="term" value="F:ribosomal large subunit binding"/>
    <property type="evidence" value="ECO:0007669"/>
    <property type="project" value="TreeGrafter"/>
</dbReference>
<sequence>MDAHLFRRFCEDLTPRLTGARIEKLQEPFPGFLVLTWYGGGSKRQICLRYARKEPFCFSGASRISAGKAPSAQIMRLRKYAAGRRINACVVRFCERRLWLLLAGGEATQADGPTESTGLPDGVPRLTWLLLDLRDGASLHFLAHDEAPEEEVPVWPEPAQLAQARQSWRDWPVLTPALRRTLACLEEPEQWALLEDLRVGGGDVFCYGTGAPESPNVPELLPACDAPYMQEASGRAVQSIRAISAWPLALEQQAALLSLDERHSGTSILEEYSADVLRMVERAGQDLVLSRLAGDKAREAALPLDRRGRKLAKLLDKLIEEERRLRGMTELQADALALQAHLWQWPAEYRAASVLVDEGPHGPAREIRLDPRRSVREEMARFFHTARRGWRGLEHLVQRRRALEDELAAIHLARRDSLLGMGATPGGEAGAANGLRPGGAAGGGVYAALPKNVQLFISSDGFALLRGRDARGNLAVRKLAAPHDIWLHAENGPGSHVIIRRAHGGQEVPARTLDEAGALAANKSWQKDAARAGIQYAEVRHVKPMRNAPAGTVRIDRVLASREVPVDATLEEKLLPE</sequence>
<evidence type="ECO:0000313" key="3">
    <source>
        <dbReference type="Proteomes" id="UP000182680"/>
    </source>
</evidence>